<dbReference type="EMBL" id="BAAANY010000003">
    <property type="protein sequence ID" value="GAA1661932.1"/>
    <property type="molecule type" value="Genomic_DNA"/>
</dbReference>
<gene>
    <name evidence="3" type="ORF">GCM10009765_09250</name>
</gene>
<dbReference type="InterPro" id="IPR011234">
    <property type="entry name" value="Fumarylacetoacetase-like_C"/>
</dbReference>
<dbReference type="InterPro" id="IPR005493">
    <property type="entry name" value="RraA/RraA-like"/>
</dbReference>
<dbReference type="InterPro" id="IPR036704">
    <property type="entry name" value="RraA/RraA-like_sf"/>
</dbReference>
<dbReference type="SUPFAM" id="SSF89562">
    <property type="entry name" value="RraA-like"/>
    <property type="match status" value="1"/>
</dbReference>
<reference evidence="4" key="1">
    <citation type="journal article" date="2019" name="Int. J. Syst. Evol. Microbiol.">
        <title>The Global Catalogue of Microorganisms (GCM) 10K type strain sequencing project: providing services to taxonomists for standard genome sequencing and annotation.</title>
        <authorList>
            <consortium name="The Broad Institute Genomics Platform"/>
            <consortium name="The Broad Institute Genome Sequencing Center for Infectious Disease"/>
            <person name="Wu L."/>
            <person name="Ma J."/>
        </authorList>
    </citation>
    <scope>NUCLEOTIDE SEQUENCE [LARGE SCALE GENOMIC DNA]</scope>
    <source>
        <strain evidence="4">JCM 14718</strain>
    </source>
</reference>
<keyword evidence="4" id="KW-1185">Reference proteome</keyword>
<organism evidence="3 4">
    <name type="scientific">Fodinicola feengrottensis</name>
    <dbReference type="NCBI Taxonomy" id="435914"/>
    <lineage>
        <taxon>Bacteria</taxon>
        <taxon>Bacillati</taxon>
        <taxon>Actinomycetota</taxon>
        <taxon>Actinomycetes</taxon>
        <taxon>Mycobacteriales</taxon>
        <taxon>Fodinicola</taxon>
    </lineage>
</organism>
<dbReference type="InterPro" id="IPR036663">
    <property type="entry name" value="Fumarylacetoacetase_C_sf"/>
</dbReference>
<dbReference type="NCBIfam" id="NF006093">
    <property type="entry name" value="PRK08245.1"/>
    <property type="match status" value="1"/>
</dbReference>
<proteinExistence type="predicted"/>
<protein>
    <recommendedName>
        <fullName evidence="2">Fumarylacetoacetase-like C-terminal domain-containing protein</fullName>
    </recommendedName>
</protein>
<accession>A0ABP4RXY2</accession>
<keyword evidence="1" id="KW-0479">Metal-binding</keyword>
<comment type="caution">
    <text evidence="3">The sequence shown here is derived from an EMBL/GenBank/DDBJ whole genome shotgun (WGS) entry which is preliminary data.</text>
</comment>
<dbReference type="NCBIfam" id="NF009399">
    <property type="entry name" value="PRK12764.1"/>
    <property type="match status" value="1"/>
</dbReference>
<evidence type="ECO:0000313" key="3">
    <source>
        <dbReference type="EMBL" id="GAA1661932.1"/>
    </source>
</evidence>
<dbReference type="PANTHER" id="PTHR11820">
    <property type="entry name" value="ACYLPYRUVASE"/>
    <property type="match status" value="1"/>
</dbReference>
<evidence type="ECO:0000313" key="4">
    <source>
        <dbReference type="Proteomes" id="UP001500618"/>
    </source>
</evidence>
<sequence length="481" mass="50419">MQDPVSAALGSRPGAIVAVHVNYPSRAAQRGRTPAHPSYFLKPVSSLSATEQPLVRPQGCELLGFEGEIALVIGRTTHRVTPEQGWAAVRWVTAGNDAGVYDMRYADRGSNVRSKGGDGFTPLGVELLPAEKVRPDRLWIRTYLNGEVVQDDTSEGLFFGFGQLVADLSEMLTLQPGDVILTGTPAGASVAQPGDVVEVEVGSLDDPALTTGRLRNRVVAGDGPVGTYGAPPKADDTTRAEAYGQPAKGLDPAVRAQLSSVSVATLSAQLRKRGLNTVSIDGVHPLRPGSKMVGTARTLRYLPLREDLSDSRGAGFNAQKRAIEAVGAGEVLVMEARGEAGSGTIGDILALRAQVRGAVGIVTDGGARDSATLSTLDIPVFAGVAHPAVLGRRHVPWETDVAIGCGGALVEPGDVIVGDDDGVLVIPLALAAEVAADTVEQERQERFIVEQVQAGNSVKGLYPLGKDWKPAYQQWLEGGGK</sequence>
<dbReference type="Pfam" id="PF03737">
    <property type="entry name" value="RraA-like"/>
    <property type="match status" value="1"/>
</dbReference>
<dbReference type="CDD" id="cd16841">
    <property type="entry name" value="RraA_family"/>
    <property type="match status" value="1"/>
</dbReference>
<dbReference type="Proteomes" id="UP001500618">
    <property type="component" value="Unassembled WGS sequence"/>
</dbReference>
<name>A0ABP4RXY2_9ACTN</name>
<feature type="domain" description="Fumarylacetoacetase-like C-terminal" evidence="2">
    <location>
        <begin position="16"/>
        <end position="219"/>
    </location>
</feature>
<dbReference type="SUPFAM" id="SSF56529">
    <property type="entry name" value="FAH"/>
    <property type="match status" value="1"/>
</dbReference>
<dbReference type="PANTHER" id="PTHR11820:SF112">
    <property type="entry name" value="FUMARYLACETOACETATE HYDROLASE FAMILY PROTEIN (AFU_ORTHOLOGUE AFUA_1G02370)-RELATED"/>
    <property type="match status" value="1"/>
</dbReference>
<dbReference type="Gene3D" id="3.90.850.10">
    <property type="entry name" value="Fumarylacetoacetase-like, C-terminal domain"/>
    <property type="match status" value="1"/>
</dbReference>
<dbReference type="Gene3D" id="3.50.30.40">
    <property type="entry name" value="Ribonuclease E inhibitor RraA/RraA-like"/>
    <property type="match status" value="1"/>
</dbReference>
<dbReference type="RefSeq" id="WP_344307427.1">
    <property type="nucleotide sequence ID" value="NZ_BAAANY010000003.1"/>
</dbReference>
<evidence type="ECO:0000259" key="2">
    <source>
        <dbReference type="Pfam" id="PF01557"/>
    </source>
</evidence>
<evidence type="ECO:0000256" key="1">
    <source>
        <dbReference type="ARBA" id="ARBA00022723"/>
    </source>
</evidence>
<dbReference type="Pfam" id="PF01557">
    <property type="entry name" value="FAA_hydrolase"/>
    <property type="match status" value="1"/>
</dbReference>